<proteinExistence type="predicted"/>
<dbReference type="SUPFAM" id="SSF55469">
    <property type="entry name" value="FMN-dependent nitroreductase-like"/>
    <property type="match status" value="1"/>
</dbReference>
<evidence type="ECO:0008006" key="3">
    <source>
        <dbReference type="Google" id="ProtNLM"/>
    </source>
</evidence>
<dbReference type="Gene3D" id="3.40.109.10">
    <property type="entry name" value="NADH Oxidase"/>
    <property type="match status" value="1"/>
</dbReference>
<accession>A0AAV5N8L0</accession>
<evidence type="ECO:0000313" key="2">
    <source>
        <dbReference type="Proteomes" id="UP001058124"/>
    </source>
</evidence>
<dbReference type="EMBL" id="BRLH01000007">
    <property type="protein sequence ID" value="GKX56702.1"/>
    <property type="molecule type" value="Genomic_DNA"/>
</dbReference>
<gene>
    <name evidence="1" type="ORF">SOASR030_28140</name>
</gene>
<dbReference type="AlphaFoldDB" id="A0AAV5N8L0"/>
<organism evidence="1 2">
    <name type="scientific">Leminorella grimontii</name>
    <dbReference type="NCBI Taxonomy" id="82981"/>
    <lineage>
        <taxon>Bacteria</taxon>
        <taxon>Pseudomonadati</taxon>
        <taxon>Pseudomonadota</taxon>
        <taxon>Gammaproteobacteria</taxon>
        <taxon>Enterobacterales</taxon>
        <taxon>Budviciaceae</taxon>
        <taxon>Leminorella</taxon>
    </lineage>
</organism>
<evidence type="ECO:0000313" key="1">
    <source>
        <dbReference type="EMBL" id="GKX56702.1"/>
    </source>
</evidence>
<dbReference type="Proteomes" id="UP001058124">
    <property type="component" value="Unassembled WGS sequence"/>
</dbReference>
<dbReference type="RefSeq" id="WP_027276126.1">
    <property type="nucleotide sequence ID" value="NZ_BRLH01000007.1"/>
</dbReference>
<dbReference type="NCBIfam" id="NF047509">
    <property type="entry name" value="Rv3131_FMN_oxido"/>
    <property type="match status" value="1"/>
</dbReference>
<comment type="caution">
    <text evidence="1">The sequence shown here is derived from an EMBL/GenBank/DDBJ whole genome shotgun (WGS) entry which is preliminary data.</text>
</comment>
<name>A0AAV5N8L0_9GAMM</name>
<protein>
    <recommendedName>
        <fullName evidence="3">Twin-arginine translocation pathway signal protein</fullName>
    </recommendedName>
</protein>
<dbReference type="InterPro" id="IPR000415">
    <property type="entry name" value="Nitroreductase-like"/>
</dbReference>
<dbReference type="GO" id="GO:0016491">
    <property type="term" value="F:oxidoreductase activity"/>
    <property type="evidence" value="ECO:0007669"/>
    <property type="project" value="InterPro"/>
</dbReference>
<reference evidence="1" key="1">
    <citation type="submission" date="2022-06" db="EMBL/GenBank/DDBJ databases">
        <title>Draft genome sequences of Leminorella grimontii str. JCM5902.</title>
        <authorList>
            <person name="Wakabayashi Y."/>
            <person name="Kojima K."/>
        </authorList>
    </citation>
    <scope>NUCLEOTIDE SEQUENCE</scope>
    <source>
        <strain evidence="1">JCM 5902</strain>
    </source>
</reference>
<keyword evidence="2" id="KW-1185">Reference proteome</keyword>
<sequence>MHSLENATAPVSRRACIRLLSGGLLLIGGLTSLGCTRRVSSETGASNAAALQHADPRYRWLIDASRAPSPHNMQPWLVDLNEAPDVITLYADRQRFLPVVDPKARQSMIGLGAFLELLYLSAQADSYRCEVSLFPQGEMLERPVARINVIPHSQNVFSDDLYRYVHRRHSNRQVYDSTRLLAQSDLDALTRAATCHGVLTQGSLQPDTVARVSARAAAAWVAELHDEALVMETLHVTRIGACEIESFRDGIAVQGFIPELMSSVGLFPRDRMPDKNSVIMQNMSAMGEAQANSAAAWVWVTTEGNDRSQQVAAGRAYVRLHLAAARLNVALHPMSQALEPYSPHYQGLYEDLAVLRESRTIQMIARLGYTAAETEPPSLRRSVDSFLTEST</sequence>